<keyword evidence="4 7" id="KW-0378">Hydrolase</keyword>
<accession>A0A835C6M5</accession>
<feature type="chain" id="PRO_5032553709" description="Peptidase A1 domain-containing protein" evidence="8">
    <location>
        <begin position="22"/>
        <end position="493"/>
    </location>
</feature>
<dbReference type="CDD" id="cd05476">
    <property type="entry name" value="pepsin_A_like_plant"/>
    <property type="match status" value="1"/>
</dbReference>
<organism evidence="10 11">
    <name type="scientific">Digitaria exilis</name>
    <dbReference type="NCBI Taxonomy" id="1010633"/>
    <lineage>
        <taxon>Eukaryota</taxon>
        <taxon>Viridiplantae</taxon>
        <taxon>Streptophyta</taxon>
        <taxon>Embryophyta</taxon>
        <taxon>Tracheophyta</taxon>
        <taxon>Spermatophyta</taxon>
        <taxon>Magnoliopsida</taxon>
        <taxon>Liliopsida</taxon>
        <taxon>Poales</taxon>
        <taxon>Poaceae</taxon>
        <taxon>PACMAD clade</taxon>
        <taxon>Panicoideae</taxon>
        <taxon>Panicodae</taxon>
        <taxon>Paniceae</taxon>
        <taxon>Anthephorinae</taxon>
        <taxon>Digitaria</taxon>
    </lineage>
</organism>
<dbReference type="InterPro" id="IPR021109">
    <property type="entry name" value="Peptidase_aspartic_dom_sf"/>
</dbReference>
<keyword evidence="3 7" id="KW-0064">Aspartyl protease</keyword>
<comment type="caution">
    <text evidence="10">The sequence shown here is derived from an EMBL/GenBank/DDBJ whole genome shotgun (WGS) entry which is preliminary data.</text>
</comment>
<dbReference type="PROSITE" id="PS51767">
    <property type="entry name" value="PEPTIDASE_A1"/>
    <property type="match status" value="1"/>
</dbReference>
<dbReference type="PANTHER" id="PTHR47967:SF47">
    <property type="entry name" value="CHLOROPLAST NUCLEOID DNA-BINDING PROTEIN-LIKE"/>
    <property type="match status" value="1"/>
</dbReference>
<dbReference type="InterPro" id="IPR051708">
    <property type="entry name" value="Plant_Aspart_Prot_A1"/>
</dbReference>
<sequence length="493" mass="52397">MHPPSIHISFILLCIISSCFSSQSTDTKPLSQNSIVLDLSHVRSLYTPSMTILNSTRYDFLDIIEPVTAYIDGYLLSLNLGTPPQVFQVYLDTGSDLTWVPCGTSSYQCMECGSNEHSTSKRPTPMFLPSQSSTNTMDLCGSRFCVDVHSSDNRFDPCAAAGCAIPAFTSGLCARPCPPFSYTYGGGALVLGSLARDSVTLHGSVHGIAPLSPVAFPGFSFGCVGSSIREPIGIAGFGKGTLSLPSQLGFLGKGFSHCFLGFRFARNPNFTSPLVMGELALSSATETDGFLFTPMLKSFTYPNFYYIGLEGISLGANINGSTAAMAIAAPPSLSSVDPRGDGGVLVDTGTTYTHLPGPFYAAVMSSLSSAVPYERSRDMEDRTGFDLCFKVPCARAPCAEEDDELPPISLHLAGGGGGARLTLPKLSCYYPVTAVKDNVVVKCLLFQRMDEEEEAGGGPGAVLGSFQMQNVEVVYDLVAGRVGFRPRDCAVRA</sequence>
<proteinExistence type="inferred from homology"/>
<evidence type="ECO:0000256" key="2">
    <source>
        <dbReference type="ARBA" id="ARBA00022670"/>
    </source>
</evidence>
<keyword evidence="5" id="KW-0325">Glycoprotein</keyword>
<dbReference type="GO" id="GO:0006508">
    <property type="term" value="P:proteolysis"/>
    <property type="evidence" value="ECO:0007669"/>
    <property type="project" value="UniProtKB-KW"/>
</dbReference>
<evidence type="ECO:0000259" key="9">
    <source>
        <dbReference type="PROSITE" id="PS51767"/>
    </source>
</evidence>
<dbReference type="SUPFAM" id="SSF50630">
    <property type="entry name" value="Acid proteases"/>
    <property type="match status" value="1"/>
</dbReference>
<evidence type="ECO:0000256" key="3">
    <source>
        <dbReference type="ARBA" id="ARBA00022750"/>
    </source>
</evidence>
<keyword evidence="11" id="KW-1185">Reference proteome</keyword>
<feature type="active site" evidence="6">
    <location>
        <position position="347"/>
    </location>
</feature>
<evidence type="ECO:0000256" key="8">
    <source>
        <dbReference type="SAM" id="SignalP"/>
    </source>
</evidence>
<dbReference type="InterPro" id="IPR033121">
    <property type="entry name" value="PEPTIDASE_A1"/>
</dbReference>
<dbReference type="InterPro" id="IPR032799">
    <property type="entry name" value="TAXi_C"/>
</dbReference>
<feature type="active site" evidence="6">
    <location>
        <position position="92"/>
    </location>
</feature>
<evidence type="ECO:0000256" key="1">
    <source>
        <dbReference type="ARBA" id="ARBA00007447"/>
    </source>
</evidence>
<dbReference type="OrthoDB" id="2747330at2759"/>
<reference evidence="10" key="1">
    <citation type="submission" date="2020-07" db="EMBL/GenBank/DDBJ databases">
        <title>Genome sequence and genetic diversity analysis of an under-domesticated orphan crop, white fonio (Digitaria exilis).</title>
        <authorList>
            <person name="Bennetzen J.L."/>
            <person name="Chen S."/>
            <person name="Ma X."/>
            <person name="Wang X."/>
            <person name="Yssel A.E.J."/>
            <person name="Chaluvadi S.R."/>
            <person name="Johnson M."/>
            <person name="Gangashetty P."/>
            <person name="Hamidou F."/>
            <person name="Sanogo M.D."/>
            <person name="Zwaenepoel A."/>
            <person name="Wallace J."/>
            <person name="Van De Peer Y."/>
            <person name="Van Deynze A."/>
        </authorList>
    </citation>
    <scope>NUCLEOTIDE SEQUENCE</scope>
    <source>
        <tissue evidence="10">Leaves</tissue>
    </source>
</reference>
<protein>
    <recommendedName>
        <fullName evidence="9">Peptidase A1 domain-containing protein</fullName>
    </recommendedName>
</protein>
<name>A0A835C6M5_9POAL</name>
<evidence type="ECO:0000313" key="10">
    <source>
        <dbReference type="EMBL" id="KAF8715826.1"/>
    </source>
</evidence>
<evidence type="ECO:0000256" key="7">
    <source>
        <dbReference type="RuleBase" id="RU000454"/>
    </source>
</evidence>
<keyword evidence="8" id="KW-0732">Signal</keyword>
<dbReference type="GO" id="GO:0005576">
    <property type="term" value="C:extracellular region"/>
    <property type="evidence" value="ECO:0007669"/>
    <property type="project" value="TreeGrafter"/>
</dbReference>
<evidence type="ECO:0000256" key="4">
    <source>
        <dbReference type="ARBA" id="ARBA00022801"/>
    </source>
</evidence>
<evidence type="ECO:0000256" key="5">
    <source>
        <dbReference type="ARBA" id="ARBA00023180"/>
    </source>
</evidence>
<gene>
    <name evidence="10" type="ORF">HU200_026778</name>
</gene>
<dbReference type="PANTHER" id="PTHR47967">
    <property type="entry name" value="OS07G0603500 PROTEIN-RELATED"/>
    <property type="match status" value="1"/>
</dbReference>
<comment type="similarity">
    <text evidence="1 7">Belongs to the peptidase A1 family.</text>
</comment>
<dbReference type="Pfam" id="PF14541">
    <property type="entry name" value="TAXi_C"/>
    <property type="match status" value="1"/>
</dbReference>
<keyword evidence="2 7" id="KW-0645">Protease</keyword>
<evidence type="ECO:0000313" key="11">
    <source>
        <dbReference type="Proteomes" id="UP000636709"/>
    </source>
</evidence>
<dbReference type="GO" id="GO:0004190">
    <property type="term" value="F:aspartic-type endopeptidase activity"/>
    <property type="evidence" value="ECO:0007669"/>
    <property type="project" value="UniProtKB-KW"/>
</dbReference>
<feature type="signal peptide" evidence="8">
    <location>
        <begin position="1"/>
        <end position="21"/>
    </location>
</feature>
<dbReference type="EMBL" id="JACEFO010001730">
    <property type="protein sequence ID" value="KAF8715826.1"/>
    <property type="molecule type" value="Genomic_DNA"/>
</dbReference>
<feature type="domain" description="Peptidase A1" evidence="9">
    <location>
        <begin position="74"/>
        <end position="485"/>
    </location>
</feature>
<dbReference type="Gene3D" id="2.40.70.10">
    <property type="entry name" value="Acid Proteases"/>
    <property type="match status" value="2"/>
</dbReference>
<dbReference type="FunFam" id="2.40.70.10:FF:000055">
    <property type="entry name" value="Probable aspartyl protease At4g16563"/>
    <property type="match status" value="1"/>
</dbReference>
<dbReference type="InterPro" id="IPR032861">
    <property type="entry name" value="TAXi_N"/>
</dbReference>
<dbReference type="PROSITE" id="PS00141">
    <property type="entry name" value="ASP_PROTEASE"/>
    <property type="match status" value="1"/>
</dbReference>
<dbReference type="InterPro" id="IPR001461">
    <property type="entry name" value="Aspartic_peptidase_A1"/>
</dbReference>
<dbReference type="Pfam" id="PF14543">
    <property type="entry name" value="TAXi_N"/>
    <property type="match status" value="1"/>
</dbReference>
<dbReference type="Proteomes" id="UP000636709">
    <property type="component" value="Unassembled WGS sequence"/>
</dbReference>
<dbReference type="InterPro" id="IPR001969">
    <property type="entry name" value="Aspartic_peptidase_AS"/>
</dbReference>
<dbReference type="AlphaFoldDB" id="A0A835C6M5"/>
<evidence type="ECO:0000256" key="6">
    <source>
        <dbReference type="PIRSR" id="PIRSR601461-1"/>
    </source>
</evidence>
<dbReference type="PRINTS" id="PR00792">
    <property type="entry name" value="PEPSIN"/>
</dbReference>
<dbReference type="InterPro" id="IPR034161">
    <property type="entry name" value="Pepsin-like_plant"/>
</dbReference>